<dbReference type="Proteomes" id="UP000485058">
    <property type="component" value="Unassembled WGS sequence"/>
</dbReference>
<reference evidence="1 2" key="1">
    <citation type="submission" date="2020-02" db="EMBL/GenBank/DDBJ databases">
        <title>Draft genome sequence of Haematococcus lacustris strain NIES-144.</title>
        <authorList>
            <person name="Morimoto D."/>
            <person name="Nakagawa S."/>
            <person name="Yoshida T."/>
            <person name="Sawayama S."/>
        </authorList>
    </citation>
    <scope>NUCLEOTIDE SEQUENCE [LARGE SCALE GENOMIC DNA]</scope>
    <source>
        <strain evidence="1 2">NIES-144</strain>
    </source>
</reference>
<evidence type="ECO:0000313" key="2">
    <source>
        <dbReference type="Proteomes" id="UP000485058"/>
    </source>
</evidence>
<gene>
    <name evidence="1" type="ORF">HaLaN_29260</name>
</gene>
<keyword evidence="2" id="KW-1185">Reference proteome</keyword>
<feature type="non-terminal residue" evidence="1">
    <location>
        <position position="209"/>
    </location>
</feature>
<name>A0A6A0ACI5_HAELA</name>
<sequence>MLAWYCRKLFPIAQETLDSFPFLTLLLNVGLQAVQQEAGCGARPEYPVQAAVQASVANATALVQRALPQYQSRHKLTQVTLKLHQQHPEQLCGDVPEHLARILEDPSARSEFITSSAKPLLACDAVLLASVCVRPGCTLVVISLNVQRWVQALLGAEQLQALQGQQGPEAGGQGDEPPLQITAQCHQSITHFQWDRDQQVWGSTPLPLP</sequence>
<evidence type="ECO:0000313" key="1">
    <source>
        <dbReference type="EMBL" id="GFH30408.1"/>
    </source>
</evidence>
<proteinExistence type="predicted"/>
<dbReference type="EMBL" id="BLLF01004883">
    <property type="protein sequence ID" value="GFH30408.1"/>
    <property type="molecule type" value="Genomic_DNA"/>
</dbReference>
<comment type="caution">
    <text evidence="1">The sequence shown here is derived from an EMBL/GenBank/DDBJ whole genome shotgun (WGS) entry which is preliminary data.</text>
</comment>
<organism evidence="1 2">
    <name type="scientific">Haematococcus lacustris</name>
    <name type="common">Green alga</name>
    <name type="synonym">Haematococcus pluvialis</name>
    <dbReference type="NCBI Taxonomy" id="44745"/>
    <lineage>
        <taxon>Eukaryota</taxon>
        <taxon>Viridiplantae</taxon>
        <taxon>Chlorophyta</taxon>
        <taxon>core chlorophytes</taxon>
        <taxon>Chlorophyceae</taxon>
        <taxon>CS clade</taxon>
        <taxon>Chlamydomonadales</taxon>
        <taxon>Haematococcaceae</taxon>
        <taxon>Haematococcus</taxon>
    </lineage>
</organism>
<accession>A0A6A0ACI5</accession>
<protein>
    <submittedName>
        <fullName evidence="1">Uncharacterized protein</fullName>
    </submittedName>
</protein>
<dbReference type="AlphaFoldDB" id="A0A6A0ACI5"/>
<feature type="non-terminal residue" evidence="1">
    <location>
        <position position="1"/>
    </location>
</feature>